<protein>
    <submittedName>
        <fullName evidence="1">Uncharacterized protein</fullName>
    </submittedName>
</protein>
<dbReference type="Proteomes" id="UP000324800">
    <property type="component" value="Unassembled WGS sequence"/>
</dbReference>
<name>A0A5J4UGB5_9EUKA</name>
<accession>A0A5J4UGB5</accession>
<reference evidence="1 2" key="1">
    <citation type="submission" date="2019-03" db="EMBL/GenBank/DDBJ databases">
        <title>Single cell metagenomics reveals metabolic interactions within the superorganism composed of flagellate Streblomastix strix and complex community of Bacteroidetes bacteria on its surface.</title>
        <authorList>
            <person name="Treitli S.C."/>
            <person name="Kolisko M."/>
            <person name="Husnik F."/>
            <person name="Keeling P."/>
            <person name="Hampl V."/>
        </authorList>
    </citation>
    <scope>NUCLEOTIDE SEQUENCE [LARGE SCALE GENOMIC DNA]</scope>
    <source>
        <strain evidence="1">ST1C</strain>
    </source>
</reference>
<gene>
    <name evidence="1" type="ORF">EZS28_035211</name>
</gene>
<organism evidence="1 2">
    <name type="scientific">Streblomastix strix</name>
    <dbReference type="NCBI Taxonomy" id="222440"/>
    <lineage>
        <taxon>Eukaryota</taxon>
        <taxon>Metamonada</taxon>
        <taxon>Preaxostyla</taxon>
        <taxon>Oxymonadida</taxon>
        <taxon>Streblomastigidae</taxon>
        <taxon>Streblomastix</taxon>
    </lineage>
</organism>
<dbReference type="EMBL" id="SNRW01016541">
    <property type="protein sequence ID" value="KAA6369263.1"/>
    <property type="molecule type" value="Genomic_DNA"/>
</dbReference>
<sequence>MFCLCSSIYNQRSVVSLFSREYEAEDEDVDGNADKGQFYTLFYQQLGEVGIKLVYGKLDDGQDEQEDYED</sequence>
<comment type="caution">
    <text evidence="1">The sequence shown here is derived from an EMBL/GenBank/DDBJ whole genome shotgun (WGS) entry which is preliminary data.</text>
</comment>
<evidence type="ECO:0000313" key="2">
    <source>
        <dbReference type="Proteomes" id="UP000324800"/>
    </source>
</evidence>
<evidence type="ECO:0000313" key="1">
    <source>
        <dbReference type="EMBL" id="KAA6369263.1"/>
    </source>
</evidence>
<proteinExistence type="predicted"/>
<dbReference type="AlphaFoldDB" id="A0A5J4UGB5"/>